<evidence type="ECO:0000256" key="1">
    <source>
        <dbReference type="ARBA" id="ARBA00005773"/>
    </source>
</evidence>
<comment type="similarity">
    <text evidence="1">Belongs to the reduced folate carrier (RFC) transporter (TC 2.A.48) family.</text>
</comment>
<gene>
    <name evidence="2" type="primary">SLC19A2_2</name>
    <name evidence="2" type="ORF">EYF80_060225</name>
</gene>
<dbReference type="Pfam" id="PF01770">
    <property type="entry name" value="Folate_carrier"/>
    <property type="match status" value="1"/>
</dbReference>
<dbReference type="OrthoDB" id="18814at2759"/>
<name>A0A4Z2ELI6_9TELE</name>
<dbReference type="PANTHER" id="PTHR10686">
    <property type="entry name" value="FOLATE TRANSPORTER"/>
    <property type="match status" value="1"/>
</dbReference>
<protein>
    <submittedName>
        <fullName evidence="2">Thiamine transporter 1</fullName>
    </submittedName>
</protein>
<accession>A0A4Z2ELI6</accession>
<dbReference type="PANTHER" id="PTHR10686:SF19">
    <property type="entry name" value="THIAMINE TRANSPORTER 1"/>
    <property type="match status" value="1"/>
</dbReference>
<dbReference type="AlphaFoldDB" id="A0A4Z2ELI6"/>
<reference evidence="2 3" key="1">
    <citation type="submission" date="2019-03" db="EMBL/GenBank/DDBJ databases">
        <title>First draft genome of Liparis tanakae, snailfish: a comprehensive survey of snailfish specific genes.</title>
        <authorList>
            <person name="Kim W."/>
            <person name="Song I."/>
            <person name="Jeong J.-H."/>
            <person name="Kim D."/>
            <person name="Kim S."/>
            <person name="Ryu S."/>
            <person name="Song J.Y."/>
            <person name="Lee S.K."/>
        </authorList>
    </citation>
    <scope>NUCLEOTIDE SEQUENCE [LARGE SCALE GENOMIC DNA]</scope>
    <source>
        <tissue evidence="2">Muscle</tissue>
    </source>
</reference>
<dbReference type="GO" id="GO:0005886">
    <property type="term" value="C:plasma membrane"/>
    <property type="evidence" value="ECO:0007669"/>
    <property type="project" value="TreeGrafter"/>
</dbReference>
<proteinExistence type="inferred from homology"/>
<evidence type="ECO:0000313" key="3">
    <source>
        <dbReference type="Proteomes" id="UP000314294"/>
    </source>
</evidence>
<sequence length="48" mass="5356">MRAPDQTLVLCAYGFFSSLRPSEPFLTAYLMGPDHNLTEAQVSGERHT</sequence>
<keyword evidence="3" id="KW-1185">Reference proteome</keyword>
<organism evidence="2 3">
    <name type="scientific">Liparis tanakae</name>
    <name type="common">Tanaka's snailfish</name>
    <dbReference type="NCBI Taxonomy" id="230148"/>
    <lineage>
        <taxon>Eukaryota</taxon>
        <taxon>Metazoa</taxon>
        <taxon>Chordata</taxon>
        <taxon>Craniata</taxon>
        <taxon>Vertebrata</taxon>
        <taxon>Euteleostomi</taxon>
        <taxon>Actinopterygii</taxon>
        <taxon>Neopterygii</taxon>
        <taxon>Teleostei</taxon>
        <taxon>Neoteleostei</taxon>
        <taxon>Acanthomorphata</taxon>
        <taxon>Eupercaria</taxon>
        <taxon>Perciformes</taxon>
        <taxon>Cottioidei</taxon>
        <taxon>Cottales</taxon>
        <taxon>Liparidae</taxon>
        <taxon>Liparis</taxon>
    </lineage>
</organism>
<dbReference type="Proteomes" id="UP000314294">
    <property type="component" value="Unassembled WGS sequence"/>
</dbReference>
<comment type="caution">
    <text evidence="2">The sequence shown here is derived from an EMBL/GenBank/DDBJ whole genome shotgun (WGS) entry which is preliminary data.</text>
</comment>
<dbReference type="EMBL" id="SRLO01005424">
    <property type="protein sequence ID" value="TNN29625.1"/>
    <property type="molecule type" value="Genomic_DNA"/>
</dbReference>
<dbReference type="InterPro" id="IPR002666">
    <property type="entry name" value="Folate_carrier"/>
</dbReference>
<evidence type="ECO:0000313" key="2">
    <source>
        <dbReference type="EMBL" id="TNN29625.1"/>
    </source>
</evidence>
<dbReference type="GO" id="GO:0090482">
    <property type="term" value="F:vitamin transmembrane transporter activity"/>
    <property type="evidence" value="ECO:0007669"/>
    <property type="project" value="InterPro"/>
</dbReference>